<comment type="caution">
    <text evidence="2">The sequence shown here is derived from an EMBL/GenBank/DDBJ whole genome shotgun (WGS) entry which is preliminary data.</text>
</comment>
<dbReference type="SUPFAM" id="SSF54060">
    <property type="entry name" value="His-Me finger endonucleases"/>
    <property type="match status" value="1"/>
</dbReference>
<dbReference type="AlphaFoldDB" id="A0A5D4SC08"/>
<keyword evidence="2" id="KW-0255">Endonuclease</keyword>
<organism evidence="2 3">
    <name type="scientific">Sutcliffiella horikoshii</name>
    <dbReference type="NCBI Taxonomy" id="79883"/>
    <lineage>
        <taxon>Bacteria</taxon>
        <taxon>Bacillati</taxon>
        <taxon>Bacillota</taxon>
        <taxon>Bacilli</taxon>
        <taxon>Bacillales</taxon>
        <taxon>Bacillaceae</taxon>
        <taxon>Sutcliffiella</taxon>
    </lineage>
</organism>
<dbReference type="GO" id="GO:0004519">
    <property type="term" value="F:endonuclease activity"/>
    <property type="evidence" value="ECO:0007669"/>
    <property type="project" value="UniProtKB-KW"/>
</dbReference>
<dbReference type="EMBL" id="VTEV01000015">
    <property type="protein sequence ID" value="TYS60499.1"/>
    <property type="molecule type" value="Genomic_DNA"/>
</dbReference>
<dbReference type="InterPro" id="IPR044925">
    <property type="entry name" value="His-Me_finger_sf"/>
</dbReference>
<dbReference type="Pfam" id="PF13392">
    <property type="entry name" value="HNH_3"/>
    <property type="match status" value="1"/>
</dbReference>
<dbReference type="InterPro" id="IPR003615">
    <property type="entry name" value="HNH_nuc"/>
</dbReference>
<evidence type="ECO:0000313" key="2">
    <source>
        <dbReference type="EMBL" id="TYS60499.1"/>
    </source>
</evidence>
<feature type="domain" description="HNH nuclease" evidence="1">
    <location>
        <begin position="181"/>
        <end position="226"/>
    </location>
</feature>
<protein>
    <submittedName>
        <fullName evidence="2">HNH endonuclease</fullName>
    </submittedName>
</protein>
<dbReference type="Proteomes" id="UP000322524">
    <property type="component" value="Unassembled WGS sequence"/>
</dbReference>
<keyword evidence="2" id="KW-0378">Hydrolase</keyword>
<gene>
    <name evidence="2" type="ORF">FZC76_21755</name>
</gene>
<evidence type="ECO:0000259" key="1">
    <source>
        <dbReference type="Pfam" id="PF13392"/>
    </source>
</evidence>
<dbReference type="RefSeq" id="WP_148990205.1">
    <property type="nucleotide sequence ID" value="NZ_VTEV01000015.1"/>
</dbReference>
<keyword evidence="2" id="KW-0540">Nuclease</keyword>
<dbReference type="Gene3D" id="3.90.75.20">
    <property type="match status" value="1"/>
</dbReference>
<sequence length="262" mass="30056">MGHRYTEEQREFIRSVAPGRYNVDIADLFNEKYGTNVTEKQINSFKKNHSIQSNLPRKRKSEQEKLFTEEQAAFIKQHVKGISNQKLADLVNETFNLTITKRQMNTWKKNNRLSSGLKGSEGMDPPNKGTKGVYNVGGNETSFVKGQKAHNYKPVGYERMDAEGYILIKVQDEGPWHKRWRHKHKVVWEKVHGPIPKGKCLLFLDGDKTNITVDNLLLITKSQLARMNQHHLITNDAELTKTGVVIADIYSKIGERKRGAKE</sequence>
<proteinExistence type="predicted"/>
<dbReference type="OrthoDB" id="6638408at2"/>
<name>A0A5D4SC08_9BACI</name>
<accession>A0A5D4SC08</accession>
<evidence type="ECO:0000313" key="3">
    <source>
        <dbReference type="Proteomes" id="UP000322524"/>
    </source>
</evidence>
<reference evidence="2 3" key="1">
    <citation type="submission" date="2019-08" db="EMBL/GenBank/DDBJ databases">
        <title>Bacillus genomes from the desert of Cuatro Cienegas, Coahuila.</title>
        <authorList>
            <person name="Olmedo-Alvarez G."/>
        </authorList>
    </citation>
    <scope>NUCLEOTIDE SEQUENCE [LARGE SCALE GENOMIC DNA]</scope>
    <source>
        <strain evidence="2 3">CH28_1T</strain>
    </source>
</reference>